<proteinExistence type="predicted"/>
<sequence length="223" mass="25198">MATIMVVEDNKGTNKAICEYMKTARHILIPAHDGAEALKMFREEEIDLIVLDIMLPQISGVAVLHEIRKSSDIPILMLTAVDDEYTQANSFDELADDYITKPFSMLLLGKRITALLRRSGKKLALNTFKIGDVIVDFPGYTAFDDNGKIDITPKELEILKLFIENKGLVLSRNQILDDVWGDDCAIIDRTIDAYIRNLRKKLKLDCITTVKGIGYKFEMEVSK</sequence>
<evidence type="ECO:0000313" key="2">
    <source>
        <dbReference type="Proteomes" id="UP001374599"/>
    </source>
</evidence>
<evidence type="ECO:0000313" key="1">
    <source>
        <dbReference type="EMBL" id="GMQ61564.1"/>
    </source>
</evidence>
<comment type="caution">
    <text evidence="1">The sequence shown here is derived from an EMBL/GenBank/DDBJ whole genome shotgun (WGS) entry which is preliminary data.</text>
</comment>
<dbReference type="EMBL" id="BTPU01000010">
    <property type="protein sequence ID" value="GMQ61564.1"/>
    <property type="molecule type" value="Genomic_DNA"/>
</dbReference>
<organism evidence="1 2">
    <name type="scientific">Vallitalea maricola</name>
    <dbReference type="NCBI Taxonomy" id="3074433"/>
    <lineage>
        <taxon>Bacteria</taxon>
        <taxon>Bacillati</taxon>
        <taxon>Bacillota</taxon>
        <taxon>Clostridia</taxon>
        <taxon>Lachnospirales</taxon>
        <taxon>Vallitaleaceae</taxon>
        <taxon>Vallitalea</taxon>
    </lineage>
</organism>
<accession>A0ACB5UF47</accession>
<keyword evidence="2" id="KW-1185">Reference proteome</keyword>
<gene>
    <name evidence="1" type="ORF">AN2V17_07930</name>
</gene>
<dbReference type="Proteomes" id="UP001374599">
    <property type="component" value="Unassembled WGS sequence"/>
</dbReference>
<name>A0ACB5UF47_9FIRM</name>
<reference evidence="1" key="1">
    <citation type="submission" date="2023-09" db="EMBL/GenBank/DDBJ databases">
        <title>Vallitalea sediminicola and Vallitalea maricola sp. nov., anaerobic bacteria isolated from marine sediment.</title>
        <authorList>
            <person name="Hirano S."/>
            <person name="Maeda A."/>
            <person name="Terahara T."/>
            <person name="Mori K."/>
            <person name="Hamada M."/>
            <person name="Matsumoto R."/>
            <person name="Kobayashi T."/>
        </authorList>
    </citation>
    <scope>NUCLEOTIDE SEQUENCE</scope>
    <source>
        <strain evidence="1">AN17-2</strain>
    </source>
</reference>
<protein>
    <submittedName>
        <fullName evidence="1">Response regulator transcription factor</fullName>
    </submittedName>
</protein>